<sequence length="81" mass="9388">MQDQDDLSARGWNTLDEIKFLSEQGTHQQGTPILVEEVPREKRLALLLGYKSSMPNRVRWGFMDKNKIAEAVDQMISKLQR</sequence>
<gene>
    <name evidence="1" type="ORF">A3H60_01780</name>
</gene>
<evidence type="ECO:0000313" key="1">
    <source>
        <dbReference type="EMBL" id="OHB10219.1"/>
    </source>
</evidence>
<dbReference type="AlphaFoldDB" id="A0A1G2ULB8"/>
<organism evidence="1 2">
    <name type="scientific">Candidatus Zambryskibacteria bacterium RIFCSPLOWO2_02_FULL_44_12b</name>
    <dbReference type="NCBI Taxonomy" id="1802772"/>
    <lineage>
        <taxon>Bacteria</taxon>
        <taxon>Candidatus Zambryskiibacteriota</taxon>
    </lineage>
</organism>
<protein>
    <submittedName>
        <fullName evidence="1">Uncharacterized protein</fullName>
    </submittedName>
</protein>
<proteinExistence type="predicted"/>
<evidence type="ECO:0000313" key="2">
    <source>
        <dbReference type="Proteomes" id="UP000177202"/>
    </source>
</evidence>
<reference evidence="1 2" key="1">
    <citation type="journal article" date="2016" name="Nat. Commun.">
        <title>Thousands of microbial genomes shed light on interconnected biogeochemical processes in an aquifer system.</title>
        <authorList>
            <person name="Anantharaman K."/>
            <person name="Brown C.T."/>
            <person name="Hug L.A."/>
            <person name="Sharon I."/>
            <person name="Castelle C.J."/>
            <person name="Probst A.J."/>
            <person name="Thomas B.C."/>
            <person name="Singh A."/>
            <person name="Wilkins M.J."/>
            <person name="Karaoz U."/>
            <person name="Brodie E.L."/>
            <person name="Williams K.H."/>
            <person name="Hubbard S.S."/>
            <person name="Banfield J.F."/>
        </authorList>
    </citation>
    <scope>NUCLEOTIDE SEQUENCE [LARGE SCALE GENOMIC DNA]</scope>
</reference>
<accession>A0A1G2ULB8</accession>
<name>A0A1G2ULB8_9BACT</name>
<dbReference type="Proteomes" id="UP000177202">
    <property type="component" value="Unassembled WGS sequence"/>
</dbReference>
<dbReference type="EMBL" id="MHWP01000019">
    <property type="protein sequence ID" value="OHB10219.1"/>
    <property type="molecule type" value="Genomic_DNA"/>
</dbReference>
<comment type="caution">
    <text evidence="1">The sequence shown here is derived from an EMBL/GenBank/DDBJ whole genome shotgun (WGS) entry which is preliminary data.</text>
</comment>